<accession>A0A4Z1RLS7</accession>
<proteinExistence type="predicted"/>
<feature type="region of interest" description="Disordered" evidence="1">
    <location>
        <begin position="1"/>
        <end position="26"/>
    </location>
</feature>
<reference evidence="2 3" key="1">
    <citation type="submission" date="2019-01" db="EMBL/GenBank/DDBJ databases">
        <authorList>
            <person name="Zhang S."/>
        </authorList>
    </citation>
    <scope>NUCLEOTIDE SEQUENCE [LARGE SCALE GENOMIC DNA]</scope>
    <source>
        <strain evidence="2 3">1626</strain>
    </source>
</reference>
<evidence type="ECO:0000313" key="2">
    <source>
        <dbReference type="EMBL" id="TKS55039.1"/>
    </source>
</evidence>
<evidence type="ECO:0000313" key="3">
    <source>
        <dbReference type="Proteomes" id="UP000298681"/>
    </source>
</evidence>
<dbReference type="Proteomes" id="UP000298681">
    <property type="component" value="Unassembled WGS sequence"/>
</dbReference>
<evidence type="ECO:0000256" key="1">
    <source>
        <dbReference type="SAM" id="MobiDB-lite"/>
    </source>
</evidence>
<organism evidence="2 3">
    <name type="scientific">Luteimonas yindakuii</name>
    <dbReference type="NCBI Taxonomy" id="2565782"/>
    <lineage>
        <taxon>Bacteria</taxon>
        <taxon>Pseudomonadati</taxon>
        <taxon>Pseudomonadota</taxon>
        <taxon>Gammaproteobacteria</taxon>
        <taxon>Lysobacterales</taxon>
        <taxon>Lysobacteraceae</taxon>
        <taxon>Luteimonas</taxon>
    </lineage>
</organism>
<sequence length="117" mass="12716">MDNFSSNTDAGEALRTIEQRSPEEATPAAAIRMAPDYPHLYEMLALHEGVRMFRTATPADLSGFSDVEVLRMIRATCGRGGAFASLADRIDADHEAILRALNAVGEPLREARTLTGQ</sequence>
<name>A0A4Z1RLS7_9GAMM</name>
<protein>
    <submittedName>
        <fullName evidence="2">Uncharacterized protein</fullName>
    </submittedName>
</protein>
<gene>
    <name evidence="2" type="ORF">E4582_09880</name>
</gene>
<dbReference type="AlphaFoldDB" id="A0A4Z1RLS7"/>
<comment type="caution">
    <text evidence="2">The sequence shown here is derived from an EMBL/GenBank/DDBJ whole genome shotgun (WGS) entry which is preliminary data.</text>
</comment>
<keyword evidence="3" id="KW-1185">Reference proteome</keyword>
<dbReference type="EMBL" id="SPUH01000001">
    <property type="protein sequence ID" value="TKS55039.1"/>
    <property type="molecule type" value="Genomic_DNA"/>
</dbReference>
<dbReference type="RefSeq" id="WP_134674395.1">
    <property type="nucleotide sequence ID" value="NZ_SPUH01000001.1"/>
</dbReference>